<evidence type="ECO:0000313" key="2">
    <source>
        <dbReference type="Proteomes" id="UP000631114"/>
    </source>
</evidence>
<comment type="caution">
    <text evidence="1">The sequence shown here is derived from an EMBL/GenBank/DDBJ whole genome shotgun (WGS) entry which is preliminary data.</text>
</comment>
<protein>
    <submittedName>
        <fullName evidence="1">Uncharacterized protein</fullName>
    </submittedName>
</protein>
<name>A0A835LZS6_9MAGN</name>
<dbReference type="EMBL" id="JADFTS010000004">
    <property type="protein sequence ID" value="KAF9609099.1"/>
    <property type="molecule type" value="Genomic_DNA"/>
</dbReference>
<reference evidence="1 2" key="1">
    <citation type="submission" date="2020-10" db="EMBL/GenBank/DDBJ databases">
        <title>The Coptis chinensis genome and diversification of protoberbering-type alkaloids.</title>
        <authorList>
            <person name="Wang B."/>
            <person name="Shu S."/>
            <person name="Song C."/>
            <person name="Liu Y."/>
        </authorList>
    </citation>
    <scope>NUCLEOTIDE SEQUENCE [LARGE SCALE GENOMIC DNA]</scope>
    <source>
        <strain evidence="1">HL-2020</strain>
        <tissue evidence="1">Leaf</tissue>
    </source>
</reference>
<accession>A0A835LZS6</accession>
<dbReference type="OrthoDB" id="1747510at2759"/>
<gene>
    <name evidence="1" type="ORF">IFM89_013353</name>
</gene>
<dbReference type="AlphaFoldDB" id="A0A835LZS6"/>
<dbReference type="GO" id="GO:0009787">
    <property type="term" value="P:regulation of abscisic acid-activated signaling pathway"/>
    <property type="evidence" value="ECO:0007669"/>
    <property type="project" value="InterPro"/>
</dbReference>
<organism evidence="1 2">
    <name type="scientific">Coptis chinensis</name>
    <dbReference type="NCBI Taxonomy" id="261450"/>
    <lineage>
        <taxon>Eukaryota</taxon>
        <taxon>Viridiplantae</taxon>
        <taxon>Streptophyta</taxon>
        <taxon>Embryophyta</taxon>
        <taxon>Tracheophyta</taxon>
        <taxon>Spermatophyta</taxon>
        <taxon>Magnoliopsida</taxon>
        <taxon>Ranunculales</taxon>
        <taxon>Ranunculaceae</taxon>
        <taxon>Coptidoideae</taxon>
        <taxon>Coptis</taxon>
    </lineage>
</organism>
<evidence type="ECO:0000313" key="1">
    <source>
        <dbReference type="EMBL" id="KAF9609099.1"/>
    </source>
</evidence>
<sequence>ITSLLSPHSFLKCRPPLFSSHSSPFSSHTCQQTRSIRNLKTTLVHAKLGSSGREEVGEEGLEEVFFGMDDDIEEESDNEDDEETESSLDLLFRFLQSLFKKVSRKAKKATRSILPPIIAPQLADITTAYDHISRALLDSLEEDGFRWQMECIDTYLHLYSLLSVLLMAHKLNSLKASVVLGRATCCLLVSLAL</sequence>
<keyword evidence="2" id="KW-1185">Reference proteome</keyword>
<proteinExistence type="predicted"/>
<dbReference type="GO" id="GO:0010100">
    <property type="term" value="P:negative regulation of photomorphogenesis"/>
    <property type="evidence" value="ECO:0007669"/>
    <property type="project" value="InterPro"/>
</dbReference>
<dbReference type="PANTHER" id="PTHR35474">
    <property type="entry name" value="ATP PHOSPHORIBOSYLTRANSFERASE REGULATORY SUBUNIT"/>
    <property type="match status" value="1"/>
</dbReference>
<dbReference type="Proteomes" id="UP000631114">
    <property type="component" value="Unassembled WGS sequence"/>
</dbReference>
<feature type="non-terminal residue" evidence="1">
    <location>
        <position position="1"/>
    </location>
</feature>
<dbReference type="InterPro" id="IPR039324">
    <property type="entry name" value="SHW1"/>
</dbReference>
<dbReference type="PANTHER" id="PTHR35474:SF3">
    <property type="entry name" value="PROTEIN SHORT HYPOCOTYL IN WHITE LIGHT 1"/>
    <property type="match status" value="1"/>
</dbReference>